<dbReference type="InterPro" id="IPR002611">
    <property type="entry name" value="IstB_ATP-bd"/>
</dbReference>
<gene>
    <name evidence="3" type="ORF">CARN8_180002</name>
</gene>
<accession>A0A3P3ZMH2</accession>
<feature type="domain" description="IstB-like ATP-binding" evidence="2">
    <location>
        <begin position="117"/>
        <end position="207"/>
    </location>
</feature>
<dbReference type="EMBL" id="UOYP01000090">
    <property type="protein sequence ID" value="VAY87222.1"/>
    <property type="molecule type" value="Genomic_DNA"/>
</dbReference>
<feature type="compositionally biased region" description="Basic and acidic residues" evidence="1">
    <location>
        <begin position="199"/>
        <end position="209"/>
    </location>
</feature>
<evidence type="ECO:0000313" key="3">
    <source>
        <dbReference type="EMBL" id="VAY87222.1"/>
    </source>
</evidence>
<dbReference type="GO" id="GO:0005524">
    <property type="term" value="F:ATP binding"/>
    <property type="evidence" value="ECO:0007669"/>
    <property type="project" value="InterPro"/>
</dbReference>
<protein>
    <recommendedName>
        <fullName evidence="2">IstB-like ATP-binding domain-containing protein</fullName>
    </recommendedName>
</protein>
<dbReference type="SUPFAM" id="SSF52540">
    <property type="entry name" value="P-loop containing nucleoside triphosphate hydrolases"/>
    <property type="match status" value="1"/>
</dbReference>
<evidence type="ECO:0000259" key="2">
    <source>
        <dbReference type="Pfam" id="PF01695"/>
    </source>
</evidence>
<name>A0A3P3ZMH2_9ZZZZ</name>
<dbReference type="InterPro" id="IPR027417">
    <property type="entry name" value="P-loop_NTPase"/>
</dbReference>
<dbReference type="Pfam" id="PF01695">
    <property type="entry name" value="IstB_IS21"/>
    <property type="match status" value="1"/>
</dbReference>
<feature type="region of interest" description="Disordered" evidence="1">
    <location>
        <begin position="197"/>
        <end position="219"/>
    </location>
</feature>
<reference evidence="3" key="1">
    <citation type="submission" date="2018-10" db="EMBL/GenBank/DDBJ databases">
        <authorList>
            <person name="Plewniak F."/>
        </authorList>
    </citation>
    <scope>NUCLEOTIDE SEQUENCE</scope>
</reference>
<dbReference type="AlphaFoldDB" id="A0A3P3ZMH2"/>
<sequence length="219" mass="24494">MPTTETEADLLLYPTRGCIARFAFVVSLMKGTPAMETPSQTDRGGMILIDTQQKFEKGWILKDGLAHNGRVFSWETKDSPLRGLPVKFFEGAQPPYPHLFCKKPPKPPSNRLIALKWLMQLAKTDVLVLDDWGMGAIDSATRSDLLEIIDDRSATRATILTSQLPIEHWHAWIGDATIADALLDRVMQRHHRFTLTGESLRRGKTKEAQSEVSGTDPGE</sequence>
<organism evidence="3">
    <name type="scientific">mine drainage metagenome</name>
    <dbReference type="NCBI Taxonomy" id="410659"/>
    <lineage>
        <taxon>unclassified sequences</taxon>
        <taxon>metagenomes</taxon>
        <taxon>ecological metagenomes</taxon>
    </lineage>
</organism>
<proteinExistence type="predicted"/>
<evidence type="ECO:0000256" key="1">
    <source>
        <dbReference type="SAM" id="MobiDB-lite"/>
    </source>
</evidence>
<dbReference type="Gene3D" id="3.40.50.300">
    <property type="entry name" value="P-loop containing nucleotide triphosphate hydrolases"/>
    <property type="match status" value="1"/>
</dbReference>